<dbReference type="InterPro" id="IPR001296">
    <property type="entry name" value="Glyco_trans_1"/>
</dbReference>
<dbReference type="PANTHER" id="PTHR12526">
    <property type="entry name" value="GLYCOSYLTRANSFERASE"/>
    <property type="match status" value="1"/>
</dbReference>
<reference evidence="5 6" key="1">
    <citation type="submission" date="2020-09" db="EMBL/GenBank/DDBJ databases">
        <title>Investigation of environmental microbe.</title>
        <authorList>
            <person name="Ou Y."/>
            <person name="Kang Q."/>
        </authorList>
    </citation>
    <scope>NUCLEOTIDE SEQUENCE [LARGE SCALE GENOMIC DNA]</scope>
    <source>
        <strain evidence="5 6">KJZ-9</strain>
    </source>
</reference>
<evidence type="ECO:0000313" key="6">
    <source>
        <dbReference type="Proteomes" id="UP000516421"/>
    </source>
</evidence>
<dbReference type="Proteomes" id="UP000516421">
    <property type="component" value="Chromosome"/>
</dbReference>
<dbReference type="EMBL" id="CP061538">
    <property type="protein sequence ID" value="QNV39635.1"/>
    <property type="molecule type" value="Genomic_DNA"/>
</dbReference>
<dbReference type="RefSeq" id="WP_190617165.1">
    <property type="nucleotide sequence ID" value="NZ_BAAAHX010000010.1"/>
</dbReference>
<gene>
    <name evidence="5" type="ORF">IDM48_09770</name>
</gene>
<dbReference type="PANTHER" id="PTHR12526:SF595">
    <property type="entry name" value="BLL5217 PROTEIN"/>
    <property type="match status" value="1"/>
</dbReference>
<evidence type="ECO:0000256" key="2">
    <source>
        <dbReference type="ARBA" id="ARBA00022679"/>
    </source>
</evidence>
<dbReference type="KEGG" id="rama:IDM48_09770"/>
<name>A0A7H2BIY9_9MICC</name>
<protein>
    <submittedName>
        <fullName evidence="5">Glycosyltransferase</fullName>
    </submittedName>
</protein>
<feature type="domain" description="Glycosyl transferase family 1" evidence="3">
    <location>
        <begin position="535"/>
        <end position="672"/>
    </location>
</feature>
<keyword evidence="1" id="KW-0328">Glycosyltransferase</keyword>
<dbReference type="Pfam" id="PF13439">
    <property type="entry name" value="Glyco_transf_4"/>
    <property type="match status" value="1"/>
</dbReference>
<feature type="domain" description="Glycosyltransferase subfamily 4-like N-terminal" evidence="4">
    <location>
        <begin position="365"/>
        <end position="523"/>
    </location>
</feature>
<dbReference type="AlphaFoldDB" id="A0A7H2BIY9"/>
<proteinExistence type="predicted"/>
<sequence length="708" mass="77865">MALLSIPSEHPYVRSIYPRAIAHDVPVLDDPILDPAEPARWWPHPAFERQWWENNTADTPRHLKDSITAVHVHFGFEHLSVEQTQDFIDTLRDQRIPLILTVHDIDNPHLADQSDYHRQLAILLGDAARIFTLTELAKNRLVTEFSVRAARIRVAPHPRVVPSSELPAPAAGEGVGVFLKSVRSNVIHDFTFYRDIAAECAKRSQSFRVFIHRDQAESELFRQLESYPGIELIAHDEMSDSQLYAAVAGCAAVILPYRGGTHSGWLEMCRDLDVPVAVPDCGCFAGQADSADAVRVFPTGDGHQAGIAAAELAQTGHIPFSGDRDAQQKEIVALHRHIYEALLGPSLNIALIGPARFPIKEPYAGGLEAFCALIVEAFRSYGHRVDFYAAQGSEGNCPAVEFPGVNWEGHEDDQTDHTYPPGEREKEDAVFKQLREHLEADLAAGRIDVIHNNSLHPEFFGTAVAPSMVTTLHTPMLDDLQESIDEGVQTEWGAGLFAAVSAVTASTWNLPTPACIIPNGIDDRLWKLGPGGERAIWFGRITPEKGPHFAIDAARQLGLPLTLVGRLGTPRYFEEEIRPRLGEDIELLGSTSQSHLNELVGASAVSFVTPQWDEPFGMVVIESMACGTPAVSFARGGIPAILSPFPQLLVEPQDGADGLARAARQALTMNRQELSDWARSEFNNRRLVERYTALFAQVIGIATEEDAA</sequence>
<organism evidence="5 6">
    <name type="scientific">Rothia amarae</name>
    <dbReference type="NCBI Taxonomy" id="169480"/>
    <lineage>
        <taxon>Bacteria</taxon>
        <taxon>Bacillati</taxon>
        <taxon>Actinomycetota</taxon>
        <taxon>Actinomycetes</taxon>
        <taxon>Micrococcales</taxon>
        <taxon>Micrococcaceae</taxon>
        <taxon>Rothia</taxon>
    </lineage>
</organism>
<dbReference type="Pfam" id="PF00534">
    <property type="entry name" value="Glycos_transf_1"/>
    <property type="match status" value="1"/>
</dbReference>
<dbReference type="InterPro" id="IPR028098">
    <property type="entry name" value="Glyco_trans_4-like_N"/>
</dbReference>
<dbReference type="SUPFAM" id="SSF53756">
    <property type="entry name" value="UDP-Glycosyltransferase/glycogen phosphorylase"/>
    <property type="match status" value="2"/>
</dbReference>
<evidence type="ECO:0000259" key="4">
    <source>
        <dbReference type="Pfam" id="PF13439"/>
    </source>
</evidence>
<evidence type="ECO:0000256" key="1">
    <source>
        <dbReference type="ARBA" id="ARBA00022676"/>
    </source>
</evidence>
<evidence type="ECO:0000259" key="3">
    <source>
        <dbReference type="Pfam" id="PF00534"/>
    </source>
</evidence>
<dbReference type="Gene3D" id="3.40.50.2000">
    <property type="entry name" value="Glycogen Phosphorylase B"/>
    <property type="match status" value="2"/>
</dbReference>
<evidence type="ECO:0000313" key="5">
    <source>
        <dbReference type="EMBL" id="QNV39635.1"/>
    </source>
</evidence>
<keyword evidence="6" id="KW-1185">Reference proteome</keyword>
<dbReference type="GO" id="GO:0016757">
    <property type="term" value="F:glycosyltransferase activity"/>
    <property type="evidence" value="ECO:0007669"/>
    <property type="project" value="UniProtKB-KW"/>
</dbReference>
<accession>A0A7H2BIY9</accession>
<keyword evidence="2 5" id="KW-0808">Transferase</keyword>